<reference evidence="3 4" key="1">
    <citation type="submission" date="2018-09" db="EMBL/GenBank/DDBJ databases">
        <title>Discovery and Ecogenomic Context for Candidatus Cryosericales, a Global Caldiserica Order Active in Thawing Permafrost.</title>
        <authorList>
            <person name="Martinez M.A."/>
            <person name="Woodcroft B.J."/>
            <person name="Ignacio Espinoza J.C."/>
            <person name="Zayed A."/>
            <person name="Singleton C.M."/>
            <person name="Boyd J."/>
            <person name="Li Y.-F."/>
            <person name="Purvine S."/>
            <person name="Maughan H."/>
            <person name="Hodgkins S.B."/>
            <person name="Anderson D."/>
            <person name="Sederholm M."/>
            <person name="Temperton B."/>
            <person name="Saleska S.R."/>
            <person name="Tyson G.W."/>
            <person name="Rich V.I."/>
        </authorList>
    </citation>
    <scope>NUCLEOTIDE SEQUENCE [LARGE SCALE GENOMIC DNA]</scope>
    <source>
        <strain evidence="3 4">SMC7</strain>
    </source>
</reference>
<protein>
    <submittedName>
        <fullName evidence="3">Sulfite oxidase-like oxidoreductase</fullName>
    </submittedName>
</protein>
<dbReference type="EMBL" id="QXIS01000017">
    <property type="protein sequence ID" value="RIE06281.1"/>
    <property type="molecule type" value="Genomic_DNA"/>
</dbReference>
<dbReference type="InterPro" id="IPR036374">
    <property type="entry name" value="OxRdtase_Mopterin-bd_sf"/>
</dbReference>
<dbReference type="SUPFAM" id="SSF56524">
    <property type="entry name" value="Oxidoreductase molybdopterin-binding domain"/>
    <property type="match status" value="1"/>
</dbReference>
<feature type="domain" description="Oxidoreductase molybdopterin-binding" evidence="2">
    <location>
        <begin position="41"/>
        <end position="187"/>
    </location>
</feature>
<dbReference type="Pfam" id="PF00174">
    <property type="entry name" value="Oxidored_molyb"/>
    <property type="match status" value="1"/>
</dbReference>
<organism evidence="3 4">
    <name type="scientific">Candidatus Cryosericum terrychapinii</name>
    <dbReference type="NCBI Taxonomy" id="2290919"/>
    <lineage>
        <taxon>Bacteria</taxon>
        <taxon>Pseudomonadati</taxon>
        <taxon>Caldisericota/Cryosericota group</taxon>
        <taxon>Candidatus Cryosericota</taxon>
        <taxon>Candidatus Cryosericia</taxon>
        <taxon>Candidatus Cryosericales</taxon>
        <taxon>Candidatus Cryosericaceae</taxon>
        <taxon>Candidatus Cryosericum</taxon>
    </lineage>
</organism>
<name>A0A398D479_9BACT</name>
<dbReference type="AlphaFoldDB" id="A0A398D479"/>
<evidence type="ECO:0000313" key="4">
    <source>
        <dbReference type="Proteomes" id="UP000266328"/>
    </source>
</evidence>
<evidence type="ECO:0000259" key="2">
    <source>
        <dbReference type="Pfam" id="PF00174"/>
    </source>
</evidence>
<proteinExistence type="predicted"/>
<gene>
    <name evidence="3" type="ORF">SMC7_03180</name>
</gene>
<dbReference type="InterPro" id="IPR000572">
    <property type="entry name" value="OxRdtase_Mopterin-bd_dom"/>
</dbReference>
<sequence>MGVFQRRPSGGPEFVSRPDRPRVPPGQSVTTSFPTLTAEQVLSVDVNNFTFRFWGEVREPTEMTWQQLMTVKHTILTADFHCVTGWSMLETEWGGALVRDVLEAAHVELSTSARFVMAHCTTEFTTNLPLEALLADDTMLVWEWNRLPLTSEHGGPLRLLVPSLYAWKDAKWVSGFEFLTEDRPGFWESRGYHMHGDPWKEERYG</sequence>
<comment type="caution">
    <text evidence="3">The sequence shown here is derived from an EMBL/GenBank/DDBJ whole genome shotgun (WGS) entry which is preliminary data.</text>
</comment>
<dbReference type="OrthoDB" id="9778777at2"/>
<keyword evidence="4" id="KW-1185">Reference proteome</keyword>
<dbReference type="Gene3D" id="3.90.420.10">
    <property type="entry name" value="Oxidoreductase, molybdopterin-binding domain"/>
    <property type="match status" value="1"/>
</dbReference>
<evidence type="ECO:0000313" key="3">
    <source>
        <dbReference type="EMBL" id="RIE06281.1"/>
    </source>
</evidence>
<accession>A0A398D479</accession>
<dbReference type="PANTHER" id="PTHR43032">
    <property type="entry name" value="PROTEIN-METHIONINE-SULFOXIDE REDUCTASE"/>
    <property type="match status" value="1"/>
</dbReference>
<dbReference type="PANTHER" id="PTHR43032:SF4">
    <property type="entry name" value="OXIDOREDUCTASE MOLYBDOPTERIN-BINDING DOMAIN-CONTAINING PROTEIN"/>
    <property type="match status" value="1"/>
</dbReference>
<evidence type="ECO:0000256" key="1">
    <source>
        <dbReference type="SAM" id="MobiDB-lite"/>
    </source>
</evidence>
<dbReference type="Proteomes" id="UP000266328">
    <property type="component" value="Unassembled WGS sequence"/>
</dbReference>
<feature type="region of interest" description="Disordered" evidence="1">
    <location>
        <begin position="1"/>
        <end position="30"/>
    </location>
</feature>